<gene>
    <name evidence="3" type="ORF">PACLA_8A066174</name>
</gene>
<dbReference type="OrthoDB" id="2337140at2759"/>
<sequence>TPTDEIQEEVPEAIDEKNSLMGDNSINESRNEDTPTDEIQEEVPEAIDEKNSLMGDNSINESRNEDTPTNENQEEVQEAADEKNSLIENNSITESRKEDTPTNENQEEVQEAADEKNSLIENNSITESRKEDTPTNENQEEVQEAADEKNSLIENNSITESRKEDTPTDENQEEVPEDADEKNGLIDDNSINESGNEVEVIDEENMVDAHKQQDVVERRHFNILTRLLMGVGAECLRKYFLTIHPTWSNKPSDASTLKKGVLELQTEEETIFNTGNIEKWDVSLLFRVLRFSAVSSVELKLNPDKKVALCSIREIRNKIFAHAANEKVNDSDFKMLWGDLKCNLLVIGGSEEDINETLIDDTELVAEQYKDLLFEEMSRRRYEVENIGSQNVFRNASEETPLQNQPTVPLWDDWMKFLECMNSFNSVQTHFVLVADEMTHINLQNFKVLSAIPWKMVIDFNPSSEDDGLYKAFSNQSNLQRILSPFTPSEIKKAGYEGLPKQIDSKRTQWLFANGRKEDTEDSKPRPFPVWRKQSKKHISSLFYCCSQSNKFDNQKSIICLLLPTSKSTESFMEETLNLFSEHFSDFNPTFVSIDGSYKKLDISPRIREFPLSSEVLKNGLDNLFKHSENAEGYQVPASLAELRICLSTREYIYMEELLELFYIGCQNEFINLEDEEEDQKENEEEHRVSFLSGNIISFLSLYFNHDAKREVEKDIEIHILRLLNQALKHSVIVQIAHPPGTGGSTITRRVLWNIHKNFPCASVRLPNQFEFDEDPNFIDELCNRIVFLEDRCNIPPVILLDGHRHWRVHAFSNRIVRTLNSRGKHAVVLECIRSVNCESKSFKQPNADIHKVFVVDARLENSPADLEELKNKYQQSNRFARRVFHFPLLSMVEEFRENLIRIVSTSLDELNNVEYEIAAFVAFLQLYGEVSTPARLLYEAFQSHLSISVCEQVTYESVKNCFSNNLLNLMVIQRKTGSKIRKSKDNDGYFPSYTLQHHVVAELVFKKYLDDKKINLYKFVLHFLEYNISSIEKFLDLYCDIFLFNKFGNRDLKFSFLIEKLRNDNQEEAAIILDKAAKKIPDPRVYGHAARFCAKMKPPRFEKAETLIEAAVKLSESKGRVKSIQDGKGVVLSLELRHKIRNKKVESIEQLEELAQKALTAFNAARDFPPTFHSPLLGEVEVWLSCIQWITNHYCSGDAAEAVRFITTQSPPFFRTCIGDCFTLLDIVDNIQGASTTVSDPDEIRLRWDRARENMIKATSFKNRIPAGTHGGGRYDPLFGVHSKKSLPVFTPKESKRVKARLLLSSFYQDPRSFQSENKEDLVRFLEEMVVIERDYSFARHFFQLCSQIVGPRSYTLDQCWKVCQVWLQQPDSFDPLRYYYSMIIAFIQILNGLGPSGYFAEFKYLVQKLKEESSNNSKRNQSMHYLQKRNDANRMSQLISHHALIGDSAYKTDSAEAVRHFWTVESRRRLMECTGRLRVKLRGNKEVATIELLEGGVELYVGKSAETGTPGRDFDKDAKVYFVVSFTLRGPVANGITFQSMKPT</sequence>
<evidence type="ECO:0000313" key="3">
    <source>
        <dbReference type="EMBL" id="CAB4032573.1"/>
    </source>
</evidence>
<comment type="caution">
    <text evidence="3">The sequence shown here is derived from an EMBL/GenBank/DDBJ whole genome shotgun (WGS) entry which is preliminary data.</text>
</comment>
<feature type="compositionally biased region" description="Acidic residues" evidence="1">
    <location>
        <begin position="1"/>
        <end position="13"/>
    </location>
</feature>
<dbReference type="EMBL" id="CACRXK020018507">
    <property type="protein sequence ID" value="CAB4032573.1"/>
    <property type="molecule type" value="Genomic_DNA"/>
</dbReference>
<organism evidence="3 4">
    <name type="scientific">Paramuricea clavata</name>
    <name type="common">Red gorgonian</name>
    <name type="synonym">Violescent sea-whip</name>
    <dbReference type="NCBI Taxonomy" id="317549"/>
    <lineage>
        <taxon>Eukaryota</taxon>
        <taxon>Metazoa</taxon>
        <taxon>Cnidaria</taxon>
        <taxon>Anthozoa</taxon>
        <taxon>Octocorallia</taxon>
        <taxon>Malacalcyonacea</taxon>
        <taxon>Plexauridae</taxon>
        <taxon>Paramuricea</taxon>
    </lineage>
</organism>
<feature type="compositionally biased region" description="Acidic residues" evidence="1">
    <location>
        <begin position="167"/>
        <end position="180"/>
    </location>
</feature>
<dbReference type="PANTHER" id="PTHR16155:SF19">
    <property type="entry name" value="DED DOMAIN-CONTAINING PROTEIN"/>
    <property type="match status" value="1"/>
</dbReference>
<feature type="region of interest" description="Disordered" evidence="1">
    <location>
        <begin position="1"/>
        <end position="192"/>
    </location>
</feature>
<dbReference type="PANTHER" id="PTHR16155">
    <property type="entry name" value="DED DOMAIN-CONTAINING PROTEIN"/>
    <property type="match status" value="1"/>
</dbReference>
<dbReference type="Proteomes" id="UP001152795">
    <property type="component" value="Unassembled WGS sequence"/>
</dbReference>
<evidence type="ECO:0000313" key="4">
    <source>
        <dbReference type="Proteomes" id="UP001152795"/>
    </source>
</evidence>
<evidence type="ECO:0000259" key="2">
    <source>
        <dbReference type="Pfam" id="PF18738"/>
    </source>
</evidence>
<accession>A0A6S7KXU8</accession>
<name>A0A6S7KXU8_PARCT</name>
<keyword evidence="4" id="KW-1185">Reference proteome</keyword>
<feature type="non-terminal residue" evidence="3">
    <location>
        <position position="1546"/>
    </location>
</feature>
<feature type="compositionally biased region" description="Polar residues" evidence="1">
    <location>
        <begin position="54"/>
        <end position="71"/>
    </location>
</feature>
<protein>
    <recommendedName>
        <fullName evidence="2">DZIP3-like HEPN domain-containing protein</fullName>
    </recommendedName>
</protein>
<dbReference type="InterPro" id="IPR041249">
    <property type="entry name" value="HEPN_DZIP3"/>
</dbReference>
<feature type="compositionally biased region" description="Acidic residues" evidence="1">
    <location>
        <begin position="34"/>
        <end position="46"/>
    </location>
</feature>
<reference evidence="3" key="1">
    <citation type="submission" date="2020-04" db="EMBL/GenBank/DDBJ databases">
        <authorList>
            <person name="Alioto T."/>
            <person name="Alioto T."/>
            <person name="Gomez Garrido J."/>
        </authorList>
    </citation>
    <scope>NUCLEOTIDE SEQUENCE</scope>
    <source>
        <strain evidence="3">A484AB</strain>
    </source>
</reference>
<evidence type="ECO:0000256" key="1">
    <source>
        <dbReference type="SAM" id="MobiDB-lite"/>
    </source>
</evidence>
<dbReference type="Pfam" id="PF18738">
    <property type="entry name" value="HEPN_DZIP3"/>
    <property type="match status" value="1"/>
</dbReference>
<feature type="domain" description="DZIP3-like HEPN" evidence="2">
    <location>
        <begin position="301"/>
        <end position="364"/>
    </location>
</feature>
<dbReference type="GO" id="GO:0005737">
    <property type="term" value="C:cytoplasm"/>
    <property type="evidence" value="ECO:0007669"/>
    <property type="project" value="TreeGrafter"/>
</dbReference>
<proteinExistence type="predicted"/>